<protein>
    <submittedName>
        <fullName evidence="2">EF-hand domain-containing protein</fullName>
    </submittedName>
</protein>
<comment type="caution">
    <text evidence="2">The sequence shown here is derived from an EMBL/GenBank/DDBJ whole genome shotgun (WGS) entry which is preliminary data.</text>
</comment>
<evidence type="ECO:0000259" key="1">
    <source>
        <dbReference type="PROSITE" id="PS50222"/>
    </source>
</evidence>
<sequence length="188" mass="21540">MLVRSWWLMLTDIQTRKLTKLFHLYDADNDGVLVQQDFIALAARLSALRQGQTVSYHTQILAHLQQDWGCLCQAADCDRDARITLDEWLTYYEQVLDDINQYASRVIALVTLLFATFDQDGDGQISEQEWIGLLSVFNVLPIYASSIFLNLDVNQDGVLNQDEVLTLIHDFFYINEPSAPVNVMFGPY</sequence>
<feature type="domain" description="EF-hand" evidence="1">
    <location>
        <begin position="105"/>
        <end position="140"/>
    </location>
</feature>
<accession>A0A928ZQC5</accession>
<keyword evidence="3" id="KW-1185">Reference proteome</keyword>
<dbReference type="GO" id="GO:0005509">
    <property type="term" value="F:calcium ion binding"/>
    <property type="evidence" value="ECO:0007669"/>
    <property type="project" value="InterPro"/>
</dbReference>
<dbReference type="CDD" id="cd00051">
    <property type="entry name" value="EFh"/>
    <property type="match status" value="2"/>
</dbReference>
<evidence type="ECO:0000313" key="3">
    <source>
        <dbReference type="Proteomes" id="UP000615026"/>
    </source>
</evidence>
<dbReference type="Pfam" id="PF13202">
    <property type="entry name" value="EF-hand_5"/>
    <property type="match status" value="1"/>
</dbReference>
<dbReference type="AlphaFoldDB" id="A0A928ZQC5"/>
<gene>
    <name evidence="2" type="ORF">IQ260_01020</name>
</gene>
<dbReference type="EMBL" id="JADEXP010000003">
    <property type="protein sequence ID" value="MBE9065233.1"/>
    <property type="molecule type" value="Genomic_DNA"/>
</dbReference>
<organism evidence="2 3">
    <name type="scientific">Leptolyngbya cf. ectocarpi LEGE 11479</name>
    <dbReference type="NCBI Taxonomy" id="1828722"/>
    <lineage>
        <taxon>Bacteria</taxon>
        <taxon>Bacillati</taxon>
        <taxon>Cyanobacteriota</taxon>
        <taxon>Cyanophyceae</taxon>
        <taxon>Leptolyngbyales</taxon>
        <taxon>Leptolyngbyaceae</taxon>
        <taxon>Leptolyngbya group</taxon>
        <taxon>Leptolyngbya</taxon>
    </lineage>
</organism>
<proteinExistence type="predicted"/>
<name>A0A928ZQC5_LEPEC</name>
<dbReference type="SUPFAM" id="SSF47473">
    <property type="entry name" value="EF-hand"/>
    <property type="match status" value="1"/>
</dbReference>
<dbReference type="Gene3D" id="1.10.238.10">
    <property type="entry name" value="EF-hand"/>
    <property type="match status" value="1"/>
</dbReference>
<reference evidence="2" key="1">
    <citation type="submission" date="2020-10" db="EMBL/GenBank/DDBJ databases">
        <authorList>
            <person name="Castelo-Branco R."/>
            <person name="Eusebio N."/>
            <person name="Adriana R."/>
            <person name="Vieira A."/>
            <person name="Brugerolle De Fraissinette N."/>
            <person name="Rezende De Castro R."/>
            <person name="Schneider M.P."/>
            <person name="Vasconcelos V."/>
            <person name="Leao P.N."/>
        </authorList>
    </citation>
    <scope>NUCLEOTIDE SEQUENCE</scope>
    <source>
        <strain evidence="2">LEGE 11479</strain>
    </source>
</reference>
<dbReference type="PROSITE" id="PS00018">
    <property type="entry name" value="EF_HAND_1"/>
    <property type="match status" value="2"/>
</dbReference>
<feature type="domain" description="EF-hand" evidence="1">
    <location>
        <begin position="13"/>
        <end position="48"/>
    </location>
</feature>
<dbReference type="InterPro" id="IPR011992">
    <property type="entry name" value="EF-hand-dom_pair"/>
</dbReference>
<dbReference type="RefSeq" id="WP_193989998.1">
    <property type="nucleotide sequence ID" value="NZ_JADEXP010000003.1"/>
</dbReference>
<evidence type="ECO:0000313" key="2">
    <source>
        <dbReference type="EMBL" id="MBE9065233.1"/>
    </source>
</evidence>
<dbReference type="InterPro" id="IPR018247">
    <property type="entry name" value="EF_Hand_1_Ca_BS"/>
</dbReference>
<dbReference type="Proteomes" id="UP000615026">
    <property type="component" value="Unassembled WGS sequence"/>
</dbReference>
<dbReference type="InterPro" id="IPR002048">
    <property type="entry name" value="EF_hand_dom"/>
</dbReference>
<dbReference type="PROSITE" id="PS50222">
    <property type="entry name" value="EF_HAND_2"/>
    <property type="match status" value="2"/>
</dbReference>
<dbReference type="SMART" id="SM00054">
    <property type="entry name" value="EFh"/>
    <property type="match status" value="4"/>
</dbReference>